<evidence type="ECO:0000256" key="2">
    <source>
        <dbReference type="ARBA" id="ARBA00023002"/>
    </source>
</evidence>
<keyword evidence="4" id="KW-0670">Pyruvate</keyword>
<dbReference type="EMBL" id="CAJJDO010000074">
    <property type="protein sequence ID" value="CAD8180360.1"/>
    <property type="molecule type" value="Genomic_DNA"/>
</dbReference>
<keyword evidence="2 4" id="KW-0560">Oxidoreductase</keyword>
<evidence type="ECO:0000256" key="4">
    <source>
        <dbReference type="RuleBase" id="RU364074"/>
    </source>
</evidence>
<dbReference type="OrthoDB" id="10266385at2759"/>
<dbReference type="EC" id="1.2.4.1" evidence="4"/>
<keyword evidence="7" id="KW-1185">Reference proteome</keyword>
<name>A0A8S1VSX6_9CILI</name>
<feature type="domain" description="Transketolase C-terminal" evidence="5">
    <location>
        <begin position="89"/>
        <end position="155"/>
    </location>
</feature>
<keyword evidence="3 4" id="KW-0786">Thiamine pyrophosphate</keyword>
<dbReference type="GO" id="GO:0004739">
    <property type="term" value="F:pyruvate dehydrogenase (acetyl-transferring) activity"/>
    <property type="evidence" value="ECO:0007669"/>
    <property type="project" value="UniProtKB-UniRule"/>
</dbReference>
<gene>
    <name evidence="6" type="ORF">PPENT_87.1.T0740070</name>
</gene>
<proteinExistence type="predicted"/>
<protein>
    <recommendedName>
        <fullName evidence="4">Pyruvate dehydrogenase E1 component subunit beta</fullName>
        <ecNumber evidence="4">1.2.4.1</ecNumber>
    </recommendedName>
</protein>
<dbReference type="AlphaFoldDB" id="A0A8S1VSX6"/>
<dbReference type="InterPro" id="IPR033248">
    <property type="entry name" value="Transketolase_C"/>
</dbReference>
<evidence type="ECO:0000259" key="5">
    <source>
        <dbReference type="Pfam" id="PF02780"/>
    </source>
</evidence>
<sequence>MGSSDQKASIVFRGINGATAYVAAQHSQFFASWYSNVSGLIRLAPYDCDDAKQLLKATVFNPNPVILYSESLELSAEDRDPNYITLIRKAKIMRKDENVKIKAFSKMVEYYLITDEQLFREGIIYEVFNLRSQRPLNRENIIESVKKTGRVVFLKKDGLNLVLELKLLFNYGMRSIQIFGCSYLKSNRY</sequence>
<reference evidence="6" key="1">
    <citation type="submission" date="2021-01" db="EMBL/GenBank/DDBJ databases">
        <authorList>
            <consortium name="Genoscope - CEA"/>
            <person name="William W."/>
        </authorList>
    </citation>
    <scope>NUCLEOTIDE SEQUENCE</scope>
</reference>
<evidence type="ECO:0000313" key="6">
    <source>
        <dbReference type="EMBL" id="CAD8180360.1"/>
    </source>
</evidence>
<dbReference type="GO" id="GO:0006086">
    <property type="term" value="P:pyruvate decarboxylation to acetyl-CoA"/>
    <property type="evidence" value="ECO:0007669"/>
    <property type="project" value="InterPro"/>
</dbReference>
<dbReference type="PANTHER" id="PTHR11624">
    <property type="entry name" value="DEHYDROGENASE RELATED"/>
    <property type="match status" value="1"/>
</dbReference>
<comment type="cofactor">
    <cofactor evidence="1 4">
        <name>thiamine diphosphate</name>
        <dbReference type="ChEBI" id="CHEBI:58937"/>
    </cofactor>
</comment>
<dbReference type="InterPro" id="IPR027110">
    <property type="entry name" value="PDHB_mito-type"/>
</dbReference>
<dbReference type="Pfam" id="PF02780">
    <property type="entry name" value="Transketolase_C"/>
    <property type="match status" value="1"/>
</dbReference>
<comment type="catalytic activity">
    <reaction evidence="4">
        <text>N(6)-[(R)-lipoyl]-L-lysyl-[protein] + pyruvate + H(+) = N(6)-[(R)-S(8)-acetyldihydrolipoyl]-L-lysyl-[protein] + CO2</text>
        <dbReference type="Rhea" id="RHEA:19189"/>
        <dbReference type="Rhea" id="RHEA-COMP:10474"/>
        <dbReference type="Rhea" id="RHEA-COMP:10478"/>
        <dbReference type="ChEBI" id="CHEBI:15361"/>
        <dbReference type="ChEBI" id="CHEBI:15378"/>
        <dbReference type="ChEBI" id="CHEBI:16526"/>
        <dbReference type="ChEBI" id="CHEBI:83099"/>
        <dbReference type="ChEBI" id="CHEBI:83111"/>
        <dbReference type="EC" id="1.2.4.1"/>
    </reaction>
</comment>
<comment type="function">
    <text evidence="4">The pyruvate dehydrogenase complex catalyzes the overall conversion of pyruvate to acetyl-CoA and CO2.</text>
</comment>
<evidence type="ECO:0000256" key="3">
    <source>
        <dbReference type="ARBA" id="ARBA00023052"/>
    </source>
</evidence>
<dbReference type="Proteomes" id="UP000689195">
    <property type="component" value="Unassembled WGS sequence"/>
</dbReference>
<evidence type="ECO:0000256" key="1">
    <source>
        <dbReference type="ARBA" id="ARBA00001964"/>
    </source>
</evidence>
<comment type="caution">
    <text evidence="6">The sequence shown here is derived from an EMBL/GenBank/DDBJ whole genome shotgun (WGS) entry which is preliminary data.</text>
</comment>
<accession>A0A8S1VSX6</accession>
<organism evidence="6 7">
    <name type="scientific">Paramecium pentaurelia</name>
    <dbReference type="NCBI Taxonomy" id="43138"/>
    <lineage>
        <taxon>Eukaryota</taxon>
        <taxon>Sar</taxon>
        <taxon>Alveolata</taxon>
        <taxon>Ciliophora</taxon>
        <taxon>Intramacronucleata</taxon>
        <taxon>Oligohymenophorea</taxon>
        <taxon>Peniculida</taxon>
        <taxon>Parameciidae</taxon>
        <taxon>Paramecium</taxon>
    </lineage>
</organism>
<evidence type="ECO:0000313" key="7">
    <source>
        <dbReference type="Proteomes" id="UP000689195"/>
    </source>
</evidence>
<dbReference type="PANTHER" id="PTHR11624:SF96">
    <property type="entry name" value="PYRUVATE DEHYDROGENASE E1 COMPONENT SUBUNIT BETA, MITOCHONDRIAL"/>
    <property type="match status" value="1"/>
</dbReference>